<dbReference type="EMBL" id="JAPMOU010000047">
    <property type="protein sequence ID" value="MDE1464972.1"/>
    <property type="molecule type" value="Genomic_DNA"/>
</dbReference>
<keyword evidence="2" id="KW-1185">Reference proteome</keyword>
<name>A0ABT5UF87_9GAMM</name>
<evidence type="ECO:0000313" key="2">
    <source>
        <dbReference type="Proteomes" id="UP001528823"/>
    </source>
</evidence>
<dbReference type="RefSeq" id="WP_274691282.1">
    <property type="nucleotide sequence ID" value="NZ_JAPMOU010000047.1"/>
</dbReference>
<evidence type="ECO:0000313" key="1">
    <source>
        <dbReference type="EMBL" id="MDE1464972.1"/>
    </source>
</evidence>
<dbReference type="Proteomes" id="UP001528823">
    <property type="component" value="Unassembled WGS sequence"/>
</dbReference>
<gene>
    <name evidence="1" type="ORF">ORQ98_23695</name>
</gene>
<comment type="caution">
    <text evidence="1">The sequence shown here is derived from an EMBL/GenBank/DDBJ whole genome shotgun (WGS) entry which is preliminary data.</text>
</comment>
<accession>A0ABT5UF87</accession>
<protein>
    <submittedName>
        <fullName evidence="1">Uncharacterized protein</fullName>
    </submittedName>
</protein>
<organism evidence="1 2">
    <name type="scientific">Spartinivicinus poritis</name>
    <dbReference type="NCBI Taxonomy" id="2994640"/>
    <lineage>
        <taxon>Bacteria</taxon>
        <taxon>Pseudomonadati</taxon>
        <taxon>Pseudomonadota</taxon>
        <taxon>Gammaproteobacteria</taxon>
        <taxon>Oceanospirillales</taxon>
        <taxon>Zooshikellaceae</taxon>
        <taxon>Spartinivicinus</taxon>
    </lineage>
</organism>
<proteinExistence type="predicted"/>
<reference evidence="1 2" key="1">
    <citation type="submission" date="2022-11" db="EMBL/GenBank/DDBJ databases">
        <title>Spartinivicinus poritis sp. nov., isolated from scleractinian coral Porites lutea.</title>
        <authorList>
            <person name="Zhang G."/>
            <person name="Cai L."/>
            <person name="Wei Q."/>
        </authorList>
    </citation>
    <scope>NUCLEOTIDE SEQUENCE [LARGE SCALE GENOMIC DNA]</scope>
    <source>
        <strain evidence="1 2">A2-2</strain>
    </source>
</reference>
<sequence length="135" mass="15004">MAIKITGKIGDLAVDLSIEATDDLKVLIAELSRGVQEDNTFSEQTRETGDRSVKLDVGCDNKGSKSVSFFEKSLDFIKQQGTATNYQLIDFLADNGAEDVEIKRTMMRLKHSHLIQLETIAGPGQSSYLKFHWHG</sequence>